<comment type="subcellular location">
    <subcellularLocation>
        <location evidence="8">Cell membrane</location>
        <topology evidence="8">Peripheral membrane protein</topology>
    </subcellularLocation>
    <subcellularLocation>
        <location evidence="1">Membrane</location>
    </subcellularLocation>
</comment>
<evidence type="ECO:0000256" key="3">
    <source>
        <dbReference type="ARBA" id="ARBA00022781"/>
    </source>
</evidence>
<dbReference type="Proteomes" id="UP000809290">
    <property type="component" value="Unassembled WGS sequence"/>
</dbReference>
<evidence type="ECO:0000313" key="9">
    <source>
        <dbReference type="EMBL" id="MBM7815548.1"/>
    </source>
</evidence>
<evidence type="ECO:0000313" key="10">
    <source>
        <dbReference type="EMBL" id="PMD06127.1"/>
    </source>
</evidence>
<dbReference type="AlphaFoldDB" id="A0A2N6VPU5"/>
<keyword evidence="2 8" id="KW-0813">Transport</keyword>
<dbReference type="EMBL" id="PNHK01000001">
    <property type="protein sequence ID" value="PMD06127.1"/>
    <property type="molecule type" value="Genomic_DNA"/>
</dbReference>
<dbReference type="GO" id="GO:0045259">
    <property type="term" value="C:proton-transporting ATP synthase complex"/>
    <property type="evidence" value="ECO:0007669"/>
    <property type="project" value="UniProtKB-KW"/>
</dbReference>
<evidence type="ECO:0000313" key="11">
    <source>
        <dbReference type="Proteomes" id="UP000235598"/>
    </source>
</evidence>
<keyword evidence="4 8" id="KW-0406">Ion transport</keyword>
<dbReference type="NCBIfam" id="TIGR01145">
    <property type="entry name" value="ATP_synt_delta"/>
    <property type="match status" value="1"/>
</dbReference>
<gene>
    <name evidence="8" type="primary">atpH</name>
    <name evidence="10" type="ORF">CJ199_01665</name>
    <name evidence="9" type="ORF">JOE56_000242</name>
</gene>
<dbReference type="InterPro" id="IPR020781">
    <property type="entry name" value="ATPase_OSCP/d_CS"/>
</dbReference>
<dbReference type="GO" id="GO:0005886">
    <property type="term" value="C:plasma membrane"/>
    <property type="evidence" value="ECO:0007669"/>
    <property type="project" value="UniProtKB-SubCell"/>
</dbReference>
<keyword evidence="3 8" id="KW-0375">Hydrogen ion transport</keyword>
<proteinExistence type="inferred from homology"/>
<dbReference type="HAMAP" id="MF_01416">
    <property type="entry name" value="ATP_synth_delta_bact"/>
    <property type="match status" value="1"/>
</dbReference>
<keyword evidence="6 8" id="KW-0139">CF(1)</keyword>
<reference evidence="10 11" key="1">
    <citation type="submission" date="2017-09" db="EMBL/GenBank/DDBJ databases">
        <title>Bacterial strain isolated from the female urinary microbiota.</title>
        <authorList>
            <person name="Thomas-White K."/>
            <person name="Kumar N."/>
            <person name="Forster S."/>
            <person name="Putonti C."/>
            <person name="Lawley T."/>
            <person name="Wolfe A.J."/>
        </authorList>
    </citation>
    <scope>NUCLEOTIDE SEQUENCE [LARGE SCALE GENOMIC DNA]</scope>
    <source>
        <strain evidence="10 11">UMB1301</strain>
    </source>
</reference>
<comment type="function">
    <text evidence="8">This protein is part of the stalk that links CF(0) to CF(1). It either transmits conformational changes from CF(0) to CF(1) or is implicated in proton conduction.</text>
</comment>
<dbReference type="NCBIfam" id="NF009967">
    <property type="entry name" value="PRK13430.1"/>
    <property type="match status" value="1"/>
</dbReference>
<dbReference type="InterPro" id="IPR026015">
    <property type="entry name" value="ATP_synth_OSCP/delta_N_sf"/>
</dbReference>
<comment type="similarity">
    <text evidence="8">Belongs to the ATPase delta chain family.</text>
</comment>
<evidence type="ECO:0000256" key="7">
    <source>
        <dbReference type="ARBA" id="ARBA00023310"/>
    </source>
</evidence>
<dbReference type="SUPFAM" id="SSF47928">
    <property type="entry name" value="N-terminal domain of the delta subunit of the F1F0-ATP synthase"/>
    <property type="match status" value="1"/>
</dbReference>
<comment type="function">
    <text evidence="8">F(1)F(0) ATP synthase produces ATP from ADP in the presence of a proton or sodium gradient. F-type ATPases consist of two structural domains, F(1) containing the extramembraneous catalytic core and F(0) containing the membrane proton channel, linked together by a central stalk and a peripheral stalk. During catalysis, ATP synthesis in the catalytic domain of F(1) is coupled via a rotary mechanism of the central stalk subunits to proton translocation.</text>
</comment>
<evidence type="ECO:0000256" key="4">
    <source>
        <dbReference type="ARBA" id="ARBA00023065"/>
    </source>
</evidence>
<keyword evidence="8" id="KW-1003">Cell membrane</keyword>
<dbReference type="RefSeq" id="WP_102237781.1">
    <property type="nucleotide sequence ID" value="NZ_BAAAIM010000007.1"/>
</dbReference>
<evidence type="ECO:0000256" key="1">
    <source>
        <dbReference type="ARBA" id="ARBA00004370"/>
    </source>
</evidence>
<dbReference type="PANTHER" id="PTHR11910">
    <property type="entry name" value="ATP SYNTHASE DELTA CHAIN"/>
    <property type="match status" value="1"/>
</dbReference>
<keyword evidence="12" id="KW-1185">Reference proteome</keyword>
<dbReference type="Gene3D" id="1.10.520.20">
    <property type="entry name" value="N-terminal domain of the delta subunit of the F1F0-ATP synthase"/>
    <property type="match status" value="1"/>
</dbReference>
<name>A0A2N6VPU5_9MICO</name>
<keyword evidence="7 8" id="KW-0066">ATP synthesis</keyword>
<dbReference type="Proteomes" id="UP000235598">
    <property type="component" value="Unassembled WGS sequence"/>
</dbReference>
<keyword evidence="5 8" id="KW-0472">Membrane</keyword>
<accession>A0A2N6VPU5</accession>
<dbReference type="EMBL" id="JAFBCP010000001">
    <property type="protein sequence ID" value="MBM7815548.1"/>
    <property type="molecule type" value="Genomic_DNA"/>
</dbReference>
<comment type="caution">
    <text evidence="10">The sequence shown here is derived from an EMBL/GenBank/DDBJ whole genome shotgun (WGS) entry which is preliminary data.</text>
</comment>
<evidence type="ECO:0000313" key="12">
    <source>
        <dbReference type="Proteomes" id="UP000809290"/>
    </source>
</evidence>
<evidence type="ECO:0000256" key="8">
    <source>
        <dbReference type="HAMAP-Rule" id="MF_01416"/>
    </source>
</evidence>
<dbReference type="InterPro" id="IPR000711">
    <property type="entry name" value="ATPase_OSCP/dsu"/>
</dbReference>
<protein>
    <recommendedName>
        <fullName evidence="8">ATP synthase subunit delta</fullName>
    </recommendedName>
    <alternativeName>
        <fullName evidence="8">ATP synthase F(1) sector subunit delta</fullName>
    </alternativeName>
    <alternativeName>
        <fullName evidence="8">F-type ATPase subunit delta</fullName>
        <shortName evidence="8">F-ATPase subunit delta</shortName>
    </alternativeName>
</protein>
<dbReference type="PRINTS" id="PR00125">
    <property type="entry name" value="ATPASEDELTA"/>
</dbReference>
<dbReference type="OrthoDB" id="5242917at2"/>
<reference evidence="9 12" key="2">
    <citation type="submission" date="2021-01" db="EMBL/GenBank/DDBJ databases">
        <title>Sequencing the genomes of 1000 actinobacteria strains.</title>
        <authorList>
            <person name="Klenk H.-P."/>
        </authorList>
    </citation>
    <scope>NUCLEOTIDE SEQUENCE [LARGE SCALE GENOMIC DNA]</scope>
    <source>
        <strain evidence="9 12">DSM 13657</strain>
    </source>
</reference>
<evidence type="ECO:0000256" key="6">
    <source>
        <dbReference type="ARBA" id="ARBA00023196"/>
    </source>
</evidence>
<sequence>MLQSSRNSLALVLEDVNNTLNTASPKVIGDGLLGVSGVLAENVNLRKTLVDVAVAPETKQSTLNAVFGTRVDDAALQIVVRAANRRFARAQDFVTAVETAGVTAIAAAAQAEGTLGQVEEEIFRFTRLLVSDHELDGAFESPAPTTAKRELVSTLLASRVSEYTLTLIHYAVSHPRGKRVSETLENFSQVLAFRQQRAVADVTVAHPLTQEQEERLARALSASYGRELVLNVHIDPNVVGGVRVQVGDEVTSSTIADRIADVRRRLAS</sequence>
<evidence type="ECO:0000256" key="2">
    <source>
        <dbReference type="ARBA" id="ARBA00022448"/>
    </source>
</evidence>
<dbReference type="PROSITE" id="PS00389">
    <property type="entry name" value="ATPASE_DELTA"/>
    <property type="match status" value="1"/>
</dbReference>
<dbReference type="GO" id="GO:0046933">
    <property type="term" value="F:proton-transporting ATP synthase activity, rotational mechanism"/>
    <property type="evidence" value="ECO:0007669"/>
    <property type="project" value="UniProtKB-UniRule"/>
</dbReference>
<evidence type="ECO:0000256" key="5">
    <source>
        <dbReference type="ARBA" id="ARBA00023136"/>
    </source>
</evidence>
<dbReference type="Pfam" id="PF00213">
    <property type="entry name" value="OSCP"/>
    <property type="match status" value="1"/>
</dbReference>
<organism evidence="10 11">
    <name type="scientific">Brevibacterium paucivorans</name>
    <dbReference type="NCBI Taxonomy" id="170994"/>
    <lineage>
        <taxon>Bacteria</taxon>
        <taxon>Bacillati</taxon>
        <taxon>Actinomycetota</taxon>
        <taxon>Actinomycetes</taxon>
        <taxon>Micrococcales</taxon>
        <taxon>Brevibacteriaceae</taxon>
        <taxon>Brevibacterium</taxon>
    </lineage>
</organism>